<accession>A0A840X6Z5</accession>
<dbReference type="EMBL" id="JACHBS010000001">
    <property type="protein sequence ID" value="MBB5616984.1"/>
    <property type="molecule type" value="Genomic_DNA"/>
</dbReference>
<dbReference type="InterPro" id="IPR036779">
    <property type="entry name" value="LysM_dom_sf"/>
</dbReference>
<dbReference type="Pfam" id="PF01476">
    <property type="entry name" value="LysM"/>
    <property type="match status" value="1"/>
</dbReference>
<feature type="domain" description="LysM" evidence="1">
    <location>
        <begin position="62"/>
        <end position="111"/>
    </location>
</feature>
<dbReference type="AlphaFoldDB" id="A0A840X6Z5"/>
<gene>
    <name evidence="2" type="ORF">BJ959_000480</name>
</gene>
<dbReference type="Proteomes" id="UP000552883">
    <property type="component" value="Unassembled WGS sequence"/>
</dbReference>
<dbReference type="Gene3D" id="3.10.350.10">
    <property type="entry name" value="LysM domain"/>
    <property type="match status" value="1"/>
</dbReference>
<sequence>MSSITYSSTAFAMPTVARTRLRLTRRGRFVVAALVSLPLVLGLLGIALNGGGAVAGSTAAPETVTVQAGQSLWSLAEELAPDAATADVVADLVAVNGLAGGAVLPGQVLIVPAAYAD</sequence>
<dbReference type="RefSeq" id="WP_153982717.1">
    <property type="nucleotide sequence ID" value="NZ_BAAANZ010000013.1"/>
</dbReference>
<evidence type="ECO:0000313" key="3">
    <source>
        <dbReference type="Proteomes" id="UP000552883"/>
    </source>
</evidence>
<name>A0A840X6Z5_9MICO</name>
<evidence type="ECO:0000259" key="1">
    <source>
        <dbReference type="PROSITE" id="PS51782"/>
    </source>
</evidence>
<keyword evidence="3" id="KW-1185">Reference proteome</keyword>
<reference evidence="2 3" key="1">
    <citation type="submission" date="2020-08" db="EMBL/GenBank/DDBJ databases">
        <title>Sequencing the genomes of 1000 actinobacteria strains.</title>
        <authorList>
            <person name="Klenk H.-P."/>
        </authorList>
    </citation>
    <scope>NUCLEOTIDE SEQUENCE [LARGE SCALE GENOMIC DNA]</scope>
    <source>
        <strain evidence="2 3">DSM 23889</strain>
    </source>
</reference>
<dbReference type="InterPro" id="IPR018392">
    <property type="entry name" value="LysM"/>
</dbReference>
<comment type="caution">
    <text evidence="2">The sequence shown here is derived from an EMBL/GenBank/DDBJ whole genome shotgun (WGS) entry which is preliminary data.</text>
</comment>
<dbReference type="SMART" id="SM00257">
    <property type="entry name" value="LysM"/>
    <property type="match status" value="1"/>
</dbReference>
<organism evidence="2 3">
    <name type="scientific">Microcella frigidaquae</name>
    <dbReference type="NCBI Taxonomy" id="424758"/>
    <lineage>
        <taxon>Bacteria</taxon>
        <taxon>Bacillati</taxon>
        <taxon>Actinomycetota</taxon>
        <taxon>Actinomycetes</taxon>
        <taxon>Micrococcales</taxon>
        <taxon>Microbacteriaceae</taxon>
        <taxon>Microcella</taxon>
    </lineage>
</organism>
<dbReference type="PROSITE" id="PS51782">
    <property type="entry name" value="LYSM"/>
    <property type="match status" value="1"/>
</dbReference>
<evidence type="ECO:0000313" key="2">
    <source>
        <dbReference type="EMBL" id="MBB5616984.1"/>
    </source>
</evidence>
<dbReference type="CDD" id="cd00118">
    <property type="entry name" value="LysM"/>
    <property type="match status" value="1"/>
</dbReference>
<protein>
    <submittedName>
        <fullName evidence="2">Nucleoid-associated protein YgaU</fullName>
    </submittedName>
</protein>
<proteinExistence type="predicted"/>